<dbReference type="InterPro" id="IPR038709">
    <property type="entry name" value="RpoN_core-bd_sf"/>
</dbReference>
<dbReference type="PROSITE" id="PS00717">
    <property type="entry name" value="SIGMA54_1"/>
    <property type="match status" value="1"/>
</dbReference>
<dbReference type="RefSeq" id="WP_142535223.1">
    <property type="nucleotide sequence ID" value="NZ_SGJB01000002.1"/>
</dbReference>
<dbReference type="PIRSF" id="PIRSF000774">
    <property type="entry name" value="RpoN"/>
    <property type="match status" value="1"/>
</dbReference>
<dbReference type="Gene3D" id="1.10.10.1330">
    <property type="entry name" value="RNA polymerase sigma-54 factor, core-binding domain"/>
    <property type="match status" value="1"/>
</dbReference>
<feature type="domain" description="RNA polymerase sigma factor 54 DNA-binding" evidence="9">
    <location>
        <begin position="291"/>
        <end position="449"/>
    </location>
</feature>
<dbReference type="PANTHER" id="PTHR32248:SF4">
    <property type="entry name" value="RNA POLYMERASE SIGMA-54 FACTOR"/>
    <property type="match status" value="1"/>
</dbReference>
<keyword evidence="8" id="KW-0804">Transcription</keyword>
<evidence type="ECO:0000256" key="7">
    <source>
        <dbReference type="ARBA" id="ARBA00023125"/>
    </source>
</evidence>
<evidence type="ECO:0000313" key="12">
    <source>
        <dbReference type="Proteomes" id="UP000317863"/>
    </source>
</evidence>
<dbReference type="GO" id="GO:0016987">
    <property type="term" value="F:sigma factor activity"/>
    <property type="evidence" value="ECO:0007669"/>
    <property type="project" value="UniProtKB-KW"/>
</dbReference>
<evidence type="ECO:0000256" key="8">
    <source>
        <dbReference type="ARBA" id="ARBA00023163"/>
    </source>
</evidence>
<evidence type="ECO:0000256" key="5">
    <source>
        <dbReference type="ARBA" id="ARBA00023015"/>
    </source>
</evidence>
<dbReference type="AlphaFoldDB" id="A0A544QXN5"/>
<dbReference type="Pfam" id="PF00309">
    <property type="entry name" value="Sigma54_AID"/>
    <property type="match status" value="1"/>
</dbReference>
<keyword evidence="2" id="KW-0240">DNA-directed RNA polymerase</keyword>
<accession>A0A544QXN5</accession>
<keyword evidence="4" id="KW-0548">Nucleotidyltransferase</keyword>
<keyword evidence="12" id="KW-1185">Reference proteome</keyword>
<dbReference type="PROSITE" id="PS50044">
    <property type="entry name" value="SIGMA54_3"/>
    <property type="match status" value="1"/>
</dbReference>
<evidence type="ECO:0000256" key="1">
    <source>
        <dbReference type="ARBA" id="ARBA00008798"/>
    </source>
</evidence>
<dbReference type="Pfam" id="PF04963">
    <property type="entry name" value="Sigma54_CBD"/>
    <property type="match status" value="1"/>
</dbReference>
<evidence type="ECO:0000259" key="9">
    <source>
        <dbReference type="Pfam" id="PF04552"/>
    </source>
</evidence>
<sequence length="451" mass="52135">MYFENRLEINQSQKLVMNMRIKQSLSILNMSRAEIEEEIKNEAESNPILDAEKNEDGIDWEKYIKDMDRTPEIKDKNEIAYNADNEVDFENMVKYSGTMYDYLMEEIGCFDLSEKERKICSYIIDSLDEDGYLRENERELAKEAGCSFKEYIDCLRIVQQLEPAGIGARNLSECLLIQIESMGEDDEVLKNIIEYDLELIGKNKLRDISKKYKISLEKCKEYIDIIRRLDPRPGRVCSSESSVYVQPDVIIRIEDGEPVVVENDKDLYTLKINTFYSDIIKNGESDDKAKEFVKEKLNSAVNLMKNIESRKNTVMKIALEIASKQREFMLGGSRYLKPMKMKDLADELGFHESTISRGVNGKYMLTPFGMYEFRYFFTNAIETAGNEEGTSSTGIKSRIRDIIASENRKKPMSDEAISKMLKVSGINIARRTVAKYREELGIPSSSRRKEF</sequence>
<dbReference type="EMBL" id="SGJB01000002">
    <property type="protein sequence ID" value="TQQ85519.1"/>
    <property type="molecule type" value="Genomic_DNA"/>
</dbReference>
<dbReference type="GO" id="GO:0001216">
    <property type="term" value="F:DNA-binding transcription activator activity"/>
    <property type="evidence" value="ECO:0007669"/>
    <property type="project" value="InterPro"/>
</dbReference>
<keyword evidence="5" id="KW-0805">Transcription regulation</keyword>
<dbReference type="Proteomes" id="UP000317863">
    <property type="component" value="Unassembled WGS sequence"/>
</dbReference>
<name>A0A544QXN5_9FIRM</name>
<evidence type="ECO:0000256" key="3">
    <source>
        <dbReference type="ARBA" id="ARBA00022679"/>
    </source>
</evidence>
<dbReference type="InterPro" id="IPR007634">
    <property type="entry name" value="RNA_pol_sigma_54_DNA-bd"/>
</dbReference>
<evidence type="ECO:0000313" key="11">
    <source>
        <dbReference type="EMBL" id="TQQ85519.1"/>
    </source>
</evidence>
<dbReference type="NCBIfam" id="TIGR02395">
    <property type="entry name" value="rpoN_sigma"/>
    <property type="match status" value="1"/>
</dbReference>
<proteinExistence type="inferred from homology"/>
<dbReference type="GO" id="GO:0003677">
    <property type="term" value="F:DNA binding"/>
    <property type="evidence" value="ECO:0007669"/>
    <property type="project" value="UniProtKB-KW"/>
</dbReference>
<keyword evidence="3" id="KW-0808">Transferase</keyword>
<dbReference type="GO" id="GO:0000428">
    <property type="term" value="C:DNA-directed RNA polymerase complex"/>
    <property type="evidence" value="ECO:0007669"/>
    <property type="project" value="UniProtKB-KW"/>
</dbReference>
<reference evidence="11 12" key="1">
    <citation type="submission" date="2019-02" db="EMBL/GenBank/DDBJ databases">
        <title>Peptostreptococcaceae bacterium ZHW00191 nov., a new bacterium isolated from the human gut.</title>
        <authorList>
            <person name="Zhou H.-W."/>
            <person name="Chen X.-J."/>
        </authorList>
    </citation>
    <scope>NUCLEOTIDE SEQUENCE [LARGE SCALE GENOMIC DNA]</scope>
    <source>
        <strain evidence="11 12">ZHW00191</strain>
    </source>
</reference>
<organism evidence="11 12">
    <name type="scientific">Peptacetobacter hominis</name>
    <dbReference type="NCBI Taxonomy" id="2743610"/>
    <lineage>
        <taxon>Bacteria</taxon>
        <taxon>Bacillati</taxon>
        <taxon>Bacillota</taxon>
        <taxon>Clostridia</taxon>
        <taxon>Peptostreptococcales</taxon>
        <taxon>Peptostreptococcaceae</taxon>
        <taxon>Peptacetobacter</taxon>
    </lineage>
</organism>
<dbReference type="GO" id="GO:0006352">
    <property type="term" value="P:DNA-templated transcription initiation"/>
    <property type="evidence" value="ECO:0007669"/>
    <property type="project" value="InterPro"/>
</dbReference>
<dbReference type="InterPro" id="IPR000394">
    <property type="entry name" value="RNA_pol_sigma_54"/>
</dbReference>
<dbReference type="Pfam" id="PF04552">
    <property type="entry name" value="Sigma54_DBD"/>
    <property type="match status" value="1"/>
</dbReference>
<dbReference type="PROSITE" id="PS00718">
    <property type="entry name" value="SIGMA54_2"/>
    <property type="match status" value="1"/>
</dbReference>
<evidence type="ECO:0000256" key="4">
    <source>
        <dbReference type="ARBA" id="ARBA00022695"/>
    </source>
</evidence>
<keyword evidence="6" id="KW-0731">Sigma factor</keyword>
<evidence type="ECO:0000256" key="2">
    <source>
        <dbReference type="ARBA" id="ARBA00022478"/>
    </source>
</evidence>
<comment type="similarity">
    <text evidence="1">Belongs to the sigma-54 factor family.</text>
</comment>
<dbReference type="PRINTS" id="PR00045">
    <property type="entry name" value="SIGMA54FCT"/>
</dbReference>
<dbReference type="GO" id="GO:0016779">
    <property type="term" value="F:nucleotidyltransferase activity"/>
    <property type="evidence" value="ECO:0007669"/>
    <property type="project" value="UniProtKB-KW"/>
</dbReference>
<dbReference type="InterPro" id="IPR007046">
    <property type="entry name" value="RNA_pol_sigma_54_core-bd"/>
</dbReference>
<evidence type="ECO:0000259" key="10">
    <source>
        <dbReference type="Pfam" id="PF04963"/>
    </source>
</evidence>
<keyword evidence="7" id="KW-0238">DNA-binding</keyword>
<evidence type="ECO:0000256" key="6">
    <source>
        <dbReference type="ARBA" id="ARBA00023082"/>
    </source>
</evidence>
<gene>
    <name evidence="11" type="primary">rpoN</name>
    <name evidence="11" type="ORF">EXD82_01865</name>
</gene>
<protein>
    <submittedName>
        <fullName evidence="11">RNA polymerase sigma-54 factor</fullName>
    </submittedName>
</protein>
<dbReference type="OrthoDB" id="9814402at2"/>
<dbReference type="Gene3D" id="1.10.10.60">
    <property type="entry name" value="Homeodomain-like"/>
    <property type="match status" value="1"/>
</dbReference>
<feature type="domain" description="RNA polymerase sigma factor 54 core-binding" evidence="10">
    <location>
        <begin position="89"/>
        <end position="276"/>
    </location>
</feature>
<dbReference type="PANTHER" id="PTHR32248">
    <property type="entry name" value="RNA POLYMERASE SIGMA-54 FACTOR"/>
    <property type="match status" value="1"/>
</dbReference>
<comment type="caution">
    <text evidence="11">The sequence shown here is derived from an EMBL/GenBank/DDBJ whole genome shotgun (WGS) entry which is preliminary data.</text>
</comment>